<evidence type="ECO:0000313" key="2">
    <source>
        <dbReference type="EMBL" id="HIX04538.1"/>
    </source>
</evidence>
<gene>
    <name evidence="2" type="ORF">H9865_00290</name>
</gene>
<evidence type="ECO:0000259" key="1">
    <source>
        <dbReference type="Pfam" id="PF02579"/>
    </source>
</evidence>
<name>A0A9D2ACB5_9FIRM</name>
<dbReference type="Gene3D" id="3.30.420.130">
    <property type="entry name" value="Dinitrogenase iron-molybdenum cofactor biosynthesis domain"/>
    <property type="match status" value="1"/>
</dbReference>
<evidence type="ECO:0000313" key="3">
    <source>
        <dbReference type="Proteomes" id="UP000824193"/>
    </source>
</evidence>
<dbReference type="AlphaFoldDB" id="A0A9D2ACB5"/>
<dbReference type="SUPFAM" id="SSF53146">
    <property type="entry name" value="Nitrogenase accessory factor-like"/>
    <property type="match status" value="1"/>
</dbReference>
<feature type="domain" description="Dinitrogenase iron-molybdenum cofactor biosynthesis" evidence="1">
    <location>
        <begin position="10"/>
        <end position="95"/>
    </location>
</feature>
<dbReference type="PANTHER" id="PTHR42983">
    <property type="entry name" value="DINITROGENASE IRON-MOLYBDENUM COFACTOR PROTEIN-RELATED"/>
    <property type="match status" value="1"/>
</dbReference>
<accession>A0A9D2ACB5</accession>
<dbReference type="InterPro" id="IPR033913">
    <property type="entry name" value="MTH1175_dom"/>
</dbReference>
<dbReference type="InterPro" id="IPR036105">
    <property type="entry name" value="DiNase_FeMo-co_biosyn_sf"/>
</dbReference>
<reference evidence="2" key="1">
    <citation type="journal article" date="2021" name="PeerJ">
        <title>Extensive microbial diversity within the chicken gut microbiome revealed by metagenomics and culture.</title>
        <authorList>
            <person name="Gilroy R."/>
            <person name="Ravi A."/>
            <person name="Getino M."/>
            <person name="Pursley I."/>
            <person name="Horton D.L."/>
            <person name="Alikhan N.F."/>
            <person name="Baker D."/>
            <person name="Gharbi K."/>
            <person name="Hall N."/>
            <person name="Watson M."/>
            <person name="Adriaenssens E.M."/>
            <person name="Foster-Nyarko E."/>
            <person name="Jarju S."/>
            <person name="Secka A."/>
            <person name="Antonio M."/>
            <person name="Oren A."/>
            <person name="Chaudhuri R.R."/>
            <person name="La Ragione R."/>
            <person name="Hildebrand F."/>
            <person name="Pallen M.J."/>
        </authorList>
    </citation>
    <scope>NUCLEOTIDE SEQUENCE</scope>
    <source>
        <strain evidence="2">2239</strain>
    </source>
</reference>
<dbReference type="CDD" id="cd00851">
    <property type="entry name" value="MTH1175"/>
    <property type="match status" value="1"/>
</dbReference>
<dbReference type="EMBL" id="DXFW01000002">
    <property type="protein sequence ID" value="HIX04538.1"/>
    <property type="molecule type" value="Genomic_DNA"/>
</dbReference>
<reference evidence="2" key="2">
    <citation type="submission" date="2021-04" db="EMBL/GenBank/DDBJ databases">
        <authorList>
            <person name="Gilroy R."/>
        </authorList>
    </citation>
    <scope>NUCLEOTIDE SEQUENCE</scope>
    <source>
        <strain evidence="2">2239</strain>
    </source>
</reference>
<comment type="caution">
    <text evidence="2">The sequence shown here is derived from an EMBL/GenBank/DDBJ whole genome shotgun (WGS) entry which is preliminary data.</text>
</comment>
<organism evidence="2 3">
    <name type="scientific">Candidatus Allofournierella pullicola</name>
    <dbReference type="NCBI Taxonomy" id="2838596"/>
    <lineage>
        <taxon>Bacteria</taxon>
        <taxon>Bacillati</taxon>
        <taxon>Bacillota</taxon>
        <taxon>Clostridia</taxon>
        <taxon>Eubacteriales</taxon>
        <taxon>Oscillospiraceae</taxon>
        <taxon>Allofournierella</taxon>
    </lineage>
</organism>
<dbReference type="Proteomes" id="UP000824193">
    <property type="component" value="Unassembled WGS sequence"/>
</dbReference>
<protein>
    <submittedName>
        <fullName evidence="2">NifB/NifX family molybdenum-iron cluster-binding protein</fullName>
    </submittedName>
</protein>
<sequence length="141" mass="13674">MKIAIPYEAGQVFQHFGHSPAFMVYEAEGGKVLSNALLPTNGSGHGALAGLLAANQVNALVCGGIGGGARTALAAAGIAVYAGVTGSADAAAAALAAGSLSFDPDAVCAHHEHHGEGHDCGSHGHDCGHGEGHDCGGHCGG</sequence>
<dbReference type="Pfam" id="PF02579">
    <property type="entry name" value="Nitro_FeMo-Co"/>
    <property type="match status" value="1"/>
</dbReference>
<dbReference type="PANTHER" id="PTHR42983:SF1">
    <property type="entry name" value="IRON-MOLYBDENUM PROTEIN"/>
    <property type="match status" value="1"/>
</dbReference>
<dbReference type="InterPro" id="IPR003731">
    <property type="entry name" value="Di-Nase_FeMo-co_biosynth"/>
</dbReference>
<proteinExistence type="predicted"/>